<evidence type="ECO:0000313" key="2">
    <source>
        <dbReference type="Proteomes" id="UP000805704"/>
    </source>
</evidence>
<comment type="caution">
    <text evidence="1">The sequence shown here is derived from an EMBL/GenBank/DDBJ whole genome shotgun (WGS) entry which is preliminary data.</text>
</comment>
<reference evidence="1" key="1">
    <citation type="submission" date="2020-04" db="EMBL/GenBank/DDBJ databases">
        <title>A chromosome-scale assembly and high-density genetic map of the yellow drum (Nibea albiflora) genome.</title>
        <authorList>
            <person name="Xu D."/>
            <person name="Zhang W."/>
            <person name="Chen R."/>
            <person name="Tan P."/>
            <person name="Wang L."/>
            <person name="Song H."/>
            <person name="Tian L."/>
            <person name="Zhu Q."/>
            <person name="Wang B."/>
        </authorList>
    </citation>
    <scope>NUCLEOTIDE SEQUENCE</scope>
    <source>
        <strain evidence="1">ZJHYS-2018</strain>
    </source>
</reference>
<name>A0ACB7FBT4_NIBAL</name>
<proteinExistence type="predicted"/>
<feature type="non-terminal residue" evidence="1">
    <location>
        <position position="70"/>
    </location>
</feature>
<accession>A0ACB7FBT4</accession>
<organism evidence="1 2">
    <name type="scientific">Nibea albiflora</name>
    <name type="common">Yellow drum</name>
    <name type="synonym">Corvina albiflora</name>
    <dbReference type="NCBI Taxonomy" id="240163"/>
    <lineage>
        <taxon>Eukaryota</taxon>
        <taxon>Metazoa</taxon>
        <taxon>Chordata</taxon>
        <taxon>Craniata</taxon>
        <taxon>Vertebrata</taxon>
        <taxon>Euteleostomi</taxon>
        <taxon>Actinopterygii</taxon>
        <taxon>Neopterygii</taxon>
        <taxon>Teleostei</taxon>
        <taxon>Neoteleostei</taxon>
        <taxon>Acanthomorphata</taxon>
        <taxon>Eupercaria</taxon>
        <taxon>Sciaenidae</taxon>
        <taxon>Nibea</taxon>
    </lineage>
</organism>
<evidence type="ECO:0000313" key="1">
    <source>
        <dbReference type="EMBL" id="KAG8010506.1"/>
    </source>
</evidence>
<dbReference type="Proteomes" id="UP000805704">
    <property type="component" value="Chromosome 15"/>
</dbReference>
<sequence>MVVHKSAWMVERLIKALYSPGNIYCIHYDQKSPAQFISAMEGLARCLPNVFIASKRESVFYASISRLKAD</sequence>
<keyword evidence="2" id="KW-1185">Reference proteome</keyword>
<dbReference type="EMBL" id="CM024803">
    <property type="protein sequence ID" value="KAG8010506.1"/>
    <property type="molecule type" value="Genomic_DNA"/>
</dbReference>
<gene>
    <name evidence="1" type="primary">GCNT4.2</name>
    <name evidence="1" type="ORF">GBF38_009603</name>
</gene>
<protein>
    <submittedName>
        <fullName evidence="1">Beta-1</fullName>
    </submittedName>
</protein>